<dbReference type="EMBL" id="BAABBE010000049">
    <property type="protein sequence ID" value="GAA3685129.1"/>
    <property type="molecule type" value="Genomic_DNA"/>
</dbReference>
<evidence type="ECO:0000313" key="3">
    <source>
        <dbReference type="Proteomes" id="UP001500711"/>
    </source>
</evidence>
<name>A0ABP7CF07_9PSEU</name>
<sequence>MRGAERPVAEPLRVQRGQTAEHSVRPAGPLAHLTAHRDAYFTAVSGQDVQRLTAAWQKRADPGGVERRRPTAGDPVPDRPWPLSEVIFGRVLRSDRHVHHSSTYLAH</sequence>
<feature type="compositionally biased region" description="Basic and acidic residues" evidence="1">
    <location>
        <begin position="58"/>
        <end position="71"/>
    </location>
</feature>
<comment type="caution">
    <text evidence="2">The sequence shown here is derived from an EMBL/GenBank/DDBJ whole genome shotgun (WGS) entry which is preliminary data.</text>
</comment>
<feature type="region of interest" description="Disordered" evidence="1">
    <location>
        <begin position="57"/>
        <end position="80"/>
    </location>
</feature>
<keyword evidence="3" id="KW-1185">Reference proteome</keyword>
<organism evidence="2 3">
    <name type="scientific">Lentzea roselyniae</name>
    <dbReference type="NCBI Taxonomy" id="531940"/>
    <lineage>
        <taxon>Bacteria</taxon>
        <taxon>Bacillati</taxon>
        <taxon>Actinomycetota</taxon>
        <taxon>Actinomycetes</taxon>
        <taxon>Pseudonocardiales</taxon>
        <taxon>Pseudonocardiaceae</taxon>
        <taxon>Lentzea</taxon>
    </lineage>
</organism>
<gene>
    <name evidence="2" type="ORF">GCM10022267_84920</name>
</gene>
<reference evidence="3" key="1">
    <citation type="journal article" date="2019" name="Int. J. Syst. Evol. Microbiol.">
        <title>The Global Catalogue of Microorganisms (GCM) 10K type strain sequencing project: providing services to taxonomists for standard genome sequencing and annotation.</title>
        <authorList>
            <consortium name="The Broad Institute Genomics Platform"/>
            <consortium name="The Broad Institute Genome Sequencing Center for Infectious Disease"/>
            <person name="Wu L."/>
            <person name="Ma J."/>
        </authorList>
    </citation>
    <scope>NUCLEOTIDE SEQUENCE [LARGE SCALE GENOMIC DNA]</scope>
    <source>
        <strain evidence="3">JCM 17494</strain>
    </source>
</reference>
<accession>A0ABP7CF07</accession>
<dbReference type="Proteomes" id="UP001500711">
    <property type="component" value="Unassembled WGS sequence"/>
</dbReference>
<protein>
    <submittedName>
        <fullName evidence="2">Uncharacterized protein</fullName>
    </submittedName>
</protein>
<proteinExistence type="predicted"/>
<feature type="region of interest" description="Disordered" evidence="1">
    <location>
        <begin position="1"/>
        <end position="26"/>
    </location>
</feature>
<evidence type="ECO:0000256" key="1">
    <source>
        <dbReference type="SAM" id="MobiDB-lite"/>
    </source>
</evidence>
<evidence type="ECO:0000313" key="2">
    <source>
        <dbReference type="EMBL" id="GAA3685129.1"/>
    </source>
</evidence>